<reference evidence="1 2" key="1">
    <citation type="submission" date="2020-08" db="EMBL/GenBank/DDBJ databases">
        <title>Hymenobacter sp. S2-20-2 genome sequencing.</title>
        <authorList>
            <person name="Jin L."/>
        </authorList>
    </citation>
    <scope>NUCLEOTIDE SEQUENCE [LARGE SCALE GENOMIC DNA]</scope>
    <source>
        <strain evidence="1 2">S2-20-2</strain>
    </source>
</reference>
<name>A0A7G7W3Q8_9BACT</name>
<dbReference type="KEGG" id="hsk:H4317_12510"/>
<protein>
    <submittedName>
        <fullName evidence="1">Uncharacterized protein</fullName>
    </submittedName>
</protein>
<evidence type="ECO:0000313" key="1">
    <source>
        <dbReference type="EMBL" id="QNH61001.1"/>
    </source>
</evidence>
<gene>
    <name evidence="1" type="ORF">H4317_12510</name>
</gene>
<dbReference type="AlphaFoldDB" id="A0A7G7W3Q8"/>
<dbReference type="RefSeq" id="WP_185886932.1">
    <property type="nucleotide sequence ID" value="NZ_CP060202.1"/>
</dbReference>
<dbReference type="EMBL" id="CP060202">
    <property type="protein sequence ID" value="QNH61001.1"/>
    <property type="molecule type" value="Genomic_DNA"/>
</dbReference>
<keyword evidence="2" id="KW-1185">Reference proteome</keyword>
<sequence>MAIFGAGSTWYGSDEKKDYFFEKGIYEIGWDYPDAKDLYDAFSLLKAGDIIYLKSSSPGSRDIRVKGVGIVTTSFLHSLFLGSNPSKLDIESEEITVRMQVKWIIKNDFYISIPMSEGKMTNVRAATFYEESLPYVQKEIIDKLFP</sequence>
<dbReference type="Proteomes" id="UP000515489">
    <property type="component" value="Chromosome"/>
</dbReference>
<accession>A0A7G7W3Q8</accession>
<proteinExistence type="predicted"/>
<evidence type="ECO:0000313" key="2">
    <source>
        <dbReference type="Proteomes" id="UP000515489"/>
    </source>
</evidence>
<organism evidence="1 2">
    <name type="scientific">Hymenobacter sediminicola</name>
    <dbReference type="NCBI Taxonomy" id="2761579"/>
    <lineage>
        <taxon>Bacteria</taxon>
        <taxon>Pseudomonadati</taxon>
        <taxon>Bacteroidota</taxon>
        <taxon>Cytophagia</taxon>
        <taxon>Cytophagales</taxon>
        <taxon>Hymenobacteraceae</taxon>
        <taxon>Hymenobacter</taxon>
    </lineage>
</organism>